<name>A0A699RBX2_TANCI</name>
<keyword evidence="1" id="KW-0808">Transferase</keyword>
<keyword evidence="1" id="KW-0548">Nucleotidyltransferase</keyword>
<dbReference type="Gene3D" id="2.40.70.10">
    <property type="entry name" value="Acid Proteases"/>
    <property type="match status" value="1"/>
</dbReference>
<keyword evidence="1" id="KW-0695">RNA-directed DNA polymerase</keyword>
<reference evidence="1" key="1">
    <citation type="journal article" date="2019" name="Sci. Rep.">
        <title>Draft genome of Tanacetum cinerariifolium, the natural source of mosquito coil.</title>
        <authorList>
            <person name="Yamashiro T."/>
            <person name="Shiraishi A."/>
            <person name="Satake H."/>
            <person name="Nakayama K."/>
        </authorList>
    </citation>
    <scope>NUCLEOTIDE SEQUENCE</scope>
</reference>
<proteinExistence type="predicted"/>
<feature type="non-terminal residue" evidence="1">
    <location>
        <position position="139"/>
    </location>
</feature>
<organism evidence="1">
    <name type="scientific">Tanacetum cinerariifolium</name>
    <name type="common">Dalmatian daisy</name>
    <name type="synonym">Chrysanthemum cinerariifolium</name>
    <dbReference type="NCBI Taxonomy" id="118510"/>
    <lineage>
        <taxon>Eukaryota</taxon>
        <taxon>Viridiplantae</taxon>
        <taxon>Streptophyta</taxon>
        <taxon>Embryophyta</taxon>
        <taxon>Tracheophyta</taxon>
        <taxon>Spermatophyta</taxon>
        <taxon>Magnoliopsida</taxon>
        <taxon>eudicotyledons</taxon>
        <taxon>Gunneridae</taxon>
        <taxon>Pentapetalae</taxon>
        <taxon>asterids</taxon>
        <taxon>campanulids</taxon>
        <taxon>Asterales</taxon>
        <taxon>Asteraceae</taxon>
        <taxon>Asteroideae</taxon>
        <taxon>Anthemideae</taxon>
        <taxon>Anthemidinae</taxon>
        <taxon>Tanacetum</taxon>
    </lineage>
</organism>
<protein>
    <submittedName>
        <fullName evidence="1">Reverse transcriptase domain-containing protein</fullName>
    </submittedName>
</protein>
<dbReference type="InterPro" id="IPR021109">
    <property type="entry name" value="Peptidase_aspartic_dom_sf"/>
</dbReference>
<comment type="caution">
    <text evidence="1">The sequence shown here is derived from an EMBL/GenBank/DDBJ whole genome shotgun (WGS) entry which is preliminary data.</text>
</comment>
<dbReference type="PANTHER" id="PTHR33067:SF9">
    <property type="entry name" value="RNA-DIRECTED DNA POLYMERASE"/>
    <property type="match status" value="1"/>
</dbReference>
<gene>
    <name evidence="1" type="ORF">Tci_853532</name>
</gene>
<dbReference type="PANTHER" id="PTHR33067">
    <property type="entry name" value="RNA-DIRECTED DNA POLYMERASE-RELATED"/>
    <property type="match status" value="1"/>
</dbReference>
<dbReference type="GO" id="GO:0003964">
    <property type="term" value="F:RNA-directed DNA polymerase activity"/>
    <property type="evidence" value="ECO:0007669"/>
    <property type="project" value="UniProtKB-KW"/>
</dbReference>
<feature type="non-terminal residue" evidence="1">
    <location>
        <position position="1"/>
    </location>
</feature>
<dbReference type="AlphaFoldDB" id="A0A699RBX2"/>
<sequence length="139" mass="16171">VPVGEFTFPADLVVVDYKRDPRVPLILGRSFLRTARALIDVHGEEMILRDGDESTTFSANSLLEEFADELALISYPLDYDDNHAYDIESNIREIEFLFYQEKKLAVSYDSWLFEDFDPPFYELLVFKEVSNSMRLLPFS</sequence>
<dbReference type="EMBL" id="BKCJ011080352">
    <property type="protein sequence ID" value="GFC81562.1"/>
    <property type="molecule type" value="Genomic_DNA"/>
</dbReference>
<evidence type="ECO:0000313" key="1">
    <source>
        <dbReference type="EMBL" id="GFC81562.1"/>
    </source>
</evidence>
<accession>A0A699RBX2</accession>